<sequence>MISTKFFVPIFAVLLLAQAFTIAPPAHGDGLTQENLPPASFGNRQAALFIKISPPILTKDTIGDTYLQLKLFDAKDGKTVPHTSYFVEAWKDEKLLLRSNFHAHSGDLTLKIKPTKVDVNNVIVYGDQLEQLPNTWTAFGDKIDVLAPVLLESGLYHFKITITGIDFDKNIFAEKDYKSFDSWLSVGDISNQKITHGGKTYDASVVSYYDLINNFKFDSAKKAISFSMPFNWDTKRIEGQQIFVHQEVRVPKAFKEFADTTAYEGRVNGVPTIGRMLILDPYSVEDTSILHFLINKEDILNIAKTIPAGVTTMDFVVYPITAIPKNTFDVKFNNGATAKISFDSNLGATSTIPLRFEFFDKNNQILKYIRYVYSIEDNTGKTLVTNLGDDPQKLGIFSTEGIDVKDFKFPKEGSYKVSLGIVSHGLDEETTYSTPSPSSTTVTIGKGGQTKPITPSTSEFAIPSWIKTNAKFWSDGKITDKDFTSGIQYLIKQKIITIPKTQKEGTSSTTIPSWVKDAAKFWADGQTTDKDFVNGLQYMIKVGIIKV</sequence>
<reference evidence="2 3" key="1">
    <citation type="journal article" date="2016" name="Sci. Rep.">
        <title>A novel ammonia-oxidizing archaeon from wastewater treatment plant: Its enrichment, physiological and genomic characteristics.</title>
        <authorList>
            <person name="Li Y."/>
            <person name="Ding K."/>
            <person name="Wen X."/>
            <person name="Zhang B."/>
            <person name="Shen B."/>
            <person name="Yang Y."/>
        </authorList>
    </citation>
    <scope>NUCLEOTIDE SEQUENCE [LARGE SCALE GENOMIC DNA]</scope>
    <source>
        <strain evidence="2 3">SAT1</strain>
    </source>
</reference>
<feature type="region of interest" description="Disordered" evidence="1">
    <location>
        <begin position="430"/>
        <end position="450"/>
    </location>
</feature>
<accession>A0A3G1B206</accession>
<dbReference type="STRING" id="1603555.SU86_005425"/>
<organism evidence="2 3">
    <name type="scientific">Candidatus Nitrosotenuis cloacae</name>
    <dbReference type="NCBI Taxonomy" id="1603555"/>
    <lineage>
        <taxon>Archaea</taxon>
        <taxon>Nitrososphaerota</taxon>
        <taxon>Candidatus Nitrosotenuis</taxon>
    </lineage>
</organism>
<evidence type="ECO:0000313" key="2">
    <source>
        <dbReference type="EMBL" id="AJZ75899.1"/>
    </source>
</evidence>
<dbReference type="Proteomes" id="UP000266745">
    <property type="component" value="Chromosome"/>
</dbReference>
<dbReference type="AlphaFoldDB" id="A0A3G1B206"/>
<dbReference type="GeneID" id="24875839"/>
<dbReference type="EMBL" id="CP011097">
    <property type="protein sequence ID" value="AJZ75899.1"/>
    <property type="molecule type" value="Genomic_DNA"/>
</dbReference>
<gene>
    <name evidence="2" type="ORF">SU86_005425</name>
</gene>
<evidence type="ECO:0000313" key="3">
    <source>
        <dbReference type="Proteomes" id="UP000266745"/>
    </source>
</evidence>
<name>A0A3G1B206_9ARCH</name>
<dbReference type="RefSeq" id="WP_048188750.1">
    <property type="nucleotide sequence ID" value="NZ_CP011097.1"/>
</dbReference>
<protein>
    <submittedName>
        <fullName evidence="2">Peptidase</fullName>
    </submittedName>
</protein>
<dbReference type="KEGG" id="tah:SU86_005425"/>
<evidence type="ECO:0000256" key="1">
    <source>
        <dbReference type="SAM" id="MobiDB-lite"/>
    </source>
</evidence>
<proteinExistence type="predicted"/>
<feature type="compositionally biased region" description="Low complexity" evidence="1">
    <location>
        <begin position="431"/>
        <end position="443"/>
    </location>
</feature>
<keyword evidence="3" id="KW-1185">Reference proteome</keyword>
<dbReference type="OrthoDB" id="6288at2157"/>